<dbReference type="InterPro" id="IPR027463">
    <property type="entry name" value="AcrB_DN_DC_subdom"/>
</dbReference>
<protein>
    <submittedName>
        <fullName evidence="2">Multidrug efflux pump subunit AcrB</fullName>
    </submittedName>
</protein>
<dbReference type="SUPFAM" id="SSF82714">
    <property type="entry name" value="Multidrug efflux transporter AcrB TolC docking domain, DN and DC subdomains"/>
    <property type="match status" value="2"/>
</dbReference>
<evidence type="ECO:0000256" key="1">
    <source>
        <dbReference type="SAM" id="Phobius"/>
    </source>
</evidence>
<gene>
    <name evidence="2" type="ORF">SAMN04488500_103312</name>
</gene>
<dbReference type="SUPFAM" id="SSF82693">
    <property type="entry name" value="Multidrug efflux transporter AcrB pore domain, PN1, PN2, PC1 and PC2 subdomains"/>
    <property type="match status" value="3"/>
</dbReference>
<dbReference type="EMBL" id="FWXI01000003">
    <property type="protein sequence ID" value="SMC47804.1"/>
    <property type="molecule type" value="Genomic_DNA"/>
</dbReference>
<dbReference type="GO" id="GO:0005886">
    <property type="term" value="C:plasma membrane"/>
    <property type="evidence" value="ECO:0007669"/>
    <property type="project" value="TreeGrafter"/>
</dbReference>
<keyword evidence="1" id="KW-0472">Membrane</keyword>
<accession>A0A1W1ZHF9</accession>
<evidence type="ECO:0000313" key="2">
    <source>
        <dbReference type="EMBL" id="SMC47804.1"/>
    </source>
</evidence>
<reference evidence="2 3" key="1">
    <citation type="submission" date="2017-04" db="EMBL/GenBank/DDBJ databases">
        <authorList>
            <person name="Afonso C.L."/>
            <person name="Miller P.J."/>
            <person name="Scott M.A."/>
            <person name="Spackman E."/>
            <person name="Goraichik I."/>
            <person name="Dimitrov K.M."/>
            <person name="Suarez D.L."/>
            <person name="Swayne D.E."/>
        </authorList>
    </citation>
    <scope>NUCLEOTIDE SEQUENCE [LARGE SCALE GENOMIC DNA]</scope>
    <source>
        <strain evidence="2 3">DSM 5090</strain>
    </source>
</reference>
<proteinExistence type="predicted"/>
<feature type="transmembrane region" description="Helical" evidence="1">
    <location>
        <begin position="987"/>
        <end position="1010"/>
    </location>
</feature>
<feature type="transmembrane region" description="Helical" evidence="1">
    <location>
        <begin position="961"/>
        <end position="981"/>
    </location>
</feature>
<feature type="transmembrane region" description="Helical" evidence="1">
    <location>
        <begin position="16"/>
        <end position="35"/>
    </location>
</feature>
<dbReference type="SUPFAM" id="SSF82866">
    <property type="entry name" value="Multidrug efflux transporter AcrB transmembrane domain"/>
    <property type="match status" value="2"/>
</dbReference>
<feature type="transmembrane region" description="Helical" evidence="1">
    <location>
        <begin position="886"/>
        <end position="906"/>
    </location>
</feature>
<dbReference type="Gene3D" id="3.30.70.1440">
    <property type="entry name" value="Multidrug efflux transporter AcrB pore domain"/>
    <property type="match status" value="1"/>
</dbReference>
<dbReference type="GO" id="GO:0042910">
    <property type="term" value="F:xenobiotic transmembrane transporter activity"/>
    <property type="evidence" value="ECO:0007669"/>
    <property type="project" value="TreeGrafter"/>
</dbReference>
<dbReference type="PANTHER" id="PTHR32063:SF18">
    <property type="entry name" value="CATION EFFLUX SYSTEM PROTEIN"/>
    <property type="match status" value="1"/>
</dbReference>
<dbReference type="Gene3D" id="3.30.70.1320">
    <property type="entry name" value="Multidrug efflux transporter AcrB pore domain like"/>
    <property type="match status" value="1"/>
</dbReference>
<feature type="transmembrane region" description="Helical" evidence="1">
    <location>
        <begin position="529"/>
        <end position="547"/>
    </location>
</feature>
<dbReference type="RefSeq" id="WP_084574634.1">
    <property type="nucleotide sequence ID" value="NZ_CP155572.1"/>
</dbReference>
<keyword evidence="3" id="KW-1185">Reference proteome</keyword>
<feature type="transmembrane region" description="Helical" evidence="1">
    <location>
        <begin position="435"/>
        <end position="454"/>
    </location>
</feature>
<dbReference type="Proteomes" id="UP000192738">
    <property type="component" value="Unassembled WGS sequence"/>
</dbReference>
<dbReference type="STRING" id="112901.SAMN04488500_103312"/>
<dbReference type="AlphaFoldDB" id="A0A1W1ZHF9"/>
<dbReference type="Gene3D" id="1.20.1640.10">
    <property type="entry name" value="Multidrug efflux transporter AcrB transmembrane domain"/>
    <property type="match status" value="2"/>
</dbReference>
<dbReference type="OrthoDB" id="9757876at2"/>
<dbReference type="Gene3D" id="3.30.2090.10">
    <property type="entry name" value="Multidrug efflux transporter AcrB TolC docking domain, DN and DC subdomains"/>
    <property type="match status" value="2"/>
</dbReference>
<dbReference type="PANTHER" id="PTHR32063">
    <property type="match status" value="1"/>
</dbReference>
<feature type="transmembrane region" description="Helical" evidence="1">
    <location>
        <begin position="392"/>
        <end position="414"/>
    </location>
</feature>
<feature type="transmembrane region" description="Helical" evidence="1">
    <location>
        <begin position="338"/>
        <end position="357"/>
    </location>
</feature>
<sequence length="1034" mass="113404">MKTFNLTEWSLKHKQLIYYFITVIFLGGLISYQNLGRMEDPDFTIRQMVVSVNWPGATARQVEEQVTDKIEKKLQDTPGLDYLKSYSVPGQSIIYVSLKEDVVVADKVHPTWLEVRYMVNDIKATLPQGVDGPYFNDRFDDVFGCIYALTGDGYSYEDLRERAENIRRLLLAVPSVKKVDLVGVQAEKIYIEIESAKLAQLGLAPSDITGAVQAQNAMTASGMIDTASDNIYLRVSGMFENINDLKNLPMRSGGRTFHLGDIAKIERSYVDPPEPKMVYNGQPAIGLALSMEKGGNILALGKSLEQTVAQIKQELPLGLELSTVTNQPTVVKESINEFVITLAEAVAIVLLVSFASLGLHSGVVVALCIPLVIAGVFITMHMLGIALHKVSLGALIIALGLLVDDAIIAIEMMIVKLEQGWSRFDAACHAYTTTAFPMLTGTLITCAGFIPVGFSKGSASEFVGSIFSVITIALLISWVISVMAAPLFGYHLLKIAPADNIAEHDAYNKPFYRLFKRLLTWCLTHRRQVLVGTVLCFAGSLFLLGLLKQEFFPASTRPELIVEMQLPEGASLQATDREAEKFASQFAQDNTVINYTYYLGGGAPRFVLTADPPIENSNFAQFIFVAKDLQARIELQKKVQRLFATEFTNVRGHTKVIQTGTSDPYPVMLRVSGADHDKVRDIAGQARDILSADPHLTDISLDWNEKNKVLHLDIDQAKTRALGLDSQTLAASLQSLLSGTEVGEFREKDKTVGIVFRVDSDSRKDLSRLKDLNIHIGGGRFVPLDQIAKIRYDAEEGMIWRRNLTPTITVRANTAEGVLGDDATSGAYENLKELRASLPAGYSIKIGGSTESSEKSILWLLQPVPAMVIIIITLLMFQLHNIPKMLMTLLTAPLGMIGVSTVLLVTGRPMGFVVQLGILALAGIIIRNSVILIDQIDRHVDAGEPLWDAIINATVSRFRPIMLTAAAAILGMLPLVSSIFWGPMAVAIAGGLFVATILTLIILPTMYAAWYKARPSYEQYETIGGNGEIQGDMN</sequence>
<evidence type="ECO:0000313" key="3">
    <source>
        <dbReference type="Proteomes" id="UP000192738"/>
    </source>
</evidence>
<dbReference type="InterPro" id="IPR001036">
    <property type="entry name" value="Acrflvin-R"/>
</dbReference>
<dbReference type="Pfam" id="PF00873">
    <property type="entry name" value="ACR_tran"/>
    <property type="match status" value="1"/>
</dbReference>
<dbReference type="Gene3D" id="3.30.70.1430">
    <property type="entry name" value="Multidrug efflux transporter AcrB pore domain"/>
    <property type="match status" value="2"/>
</dbReference>
<keyword evidence="1" id="KW-0812">Transmembrane</keyword>
<name>A0A1W1ZHF9_9FIRM</name>
<dbReference type="PRINTS" id="PR00702">
    <property type="entry name" value="ACRIFLAVINRP"/>
</dbReference>
<organism evidence="2 3">
    <name type="scientific">Sporomusa malonica</name>
    <dbReference type="NCBI Taxonomy" id="112901"/>
    <lineage>
        <taxon>Bacteria</taxon>
        <taxon>Bacillati</taxon>
        <taxon>Bacillota</taxon>
        <taxon>Negativicutes</taxon>
        <taxon>Selenomonadales</taxon>
        <taxon>Sporomusaceae</taxon>
        <taxon>Sporomusa</taxon>
    </lineage>
</organism>
<feature type="transmembrane region" description="Helical" evidence="1">
    <location>
        <begin position="364"/>
        <end position="386"/>
    </location>
</feature>
<keyword evidence="1" id="KW-1133">Transmembrane helix</keyword>
<feature type="transmembrane region" description="Helical" evidence="1">
    <location>
        <begin position="912"/>
        <end position="933"/>
    </location>
</feature>
<feature type="transmembrane region" description="Helical" evidence="1">
    <location>
        <begin position="857"/>
        <end position="879"/>
    </location>
</feature>
<feature type="transmembrane region" description="Helical" evidence="1">
    <location>
        <begin position="466"/>
        <end position="488"/>
    </location>
</feature>